<protein>
    <submittedName>
        <fullName evidence="1">Uncharacterized protein</fullName>
    </submittedName>
</protein>
<evidence type="ECO:0000313" key="2">
    <source>
        <dbReference type="Proteomes" id="UP000677117"/>
    </source>
</evidence>
<dbReference type="EMBL" id="CP076459">
    <property type="protein sequence ID" value="QWQ31804.1"/>
    <property type="molecule type" value="Genomic_DNA"/>
</dbReference>
<keyword evidence="2" id="KW-1185">Reference proteome</keyword>
<dbReference type="RefSeq" id="WP_232736546.1">
    <property type="nucleotide sequence ID" value="NZ_CP076459.1"/>
</dbReference>
<proteinExistence type="predicted"/>
<reference evidence="1" key="1">
    <citation type="submission" date="2021-06" db="EMBL/GenBank/DDBJ databases">
        <title>An adapted protocol for Saccharibacteria cultivation: two new species join this phylum of Candidate Phyla Radiations.</title>
        <authorList>
            <person name="Ibrahim A."/>
            <person name="Maatouk M."/>
            <person name="Raoult D."/>
            <person name="Bittar F."/>
        </authorList>
    </citation>
    <scope>NUCLEOTIDE SEQUENCE</scope>
    <source>
        <strain evidence="1">IHU2</strain>
    </source>
</reference>
<gene>
    <name evidence="1" type="ORF">KOY49_02345</name>
</gene>
<accession>A0A8F1SAS5</accession>
<name>A0A8F1SAS5_9BACT</name>
<evidence type="ECO:0000313" key="1">
    <source>
        <dbReference type="EMBL" id="QWQ31804.1"/>
    </source>
</evidence>
<dbReference type="KEGG" id="mvl:KOY49_02345"/>
<sequence length="56" mass="6019">MALRNAERANDAIAAPSAVTAPVKNVLPAESCCITILKKNSNGRIKHRHRQGTKPV</sequence>
<dbReference type="AlphaFoldDB" id="A0A8F1SAS5"/>
<organism evidence="1 2">
    <name type="scientific">Candidatus Minimicrobia vallesae</name>
    <dbReference type="NCBI Taxonomy" id="2841264"/>
    <lineage>
        <taxon>Bacteria</taxon>
        <taxon>Candidatus Saccharimonadota</taxon>
        <taxon>Candidatus Saccharimonadota incertae sedis</taxon>
        <taxon>Candidatus Minimicrobia</taxon>
    </lineage>
</organism>
<dbReference type="Proteomes" id="UP000677117">
    <property type="component" value="Chromosome"/>
</dbReference>